<reference evidence="2" key="1">
    <citation type="journal article" date="2019" name="Int. J. Syst. Evol. Microbiol.">
        <title>The Global Catalogue of Microorganisms (GCM) 10K type strain sequencing project: providing services to taxonomists for standard genome sequencing and annotation.</title>
        <authorList>
            <consortium name="The Broad Institute Genomics Platform"/>
            <consortium name="The Broad Institute Genome Sequencing Center for Infectious Disease"/>
            <person name="Wu L."/>
            <person name="Ma J."/>
        </authorList>
    </citation>
    <scope>NUCLEOTIDE SEQUENCE [LARGE SCALE GENOMIC DNA]</scope>
    <source>
        <strain evidence="2">CCUG 59129</strain>
    </source>
</reference>
<name>A0ABW3HWD1_9BACL</name>
<accession>A0ABW3HWD1</accession>
<proteinExistence type="predicted"/>
<keyword evidence="2" id="KW-1185">Reference proteome</keyword>
<protein>
    <submittedName>
        <fullName evidence="1">Uncharacterized protein</fullName>
    </submittedName>
</protein>
<sequence length="447" mass="49229">MAETTEEIAANKAEINKRDIKNKLFKKSVFKILPLRFPDYDTIVSNEGVTYIYPQSFTIDWDNYQIFIVYSPDSVWTKRWIVVFDLNSGDYISCFHAGDAGGEGIVVKMEGADRYLYVKSSGTSLGKYLINTLPSNLTTLSATSIAEVGLNLNFSYRNGKWLVEQTGAPLGATIRRSNFTLFDDTFSRIGTLTIDPSIGGLFEGDYSDYVPKRQGLALADGYIVQKTGGYYEKGTTPIPLSYNGIMILNSDGTLRDSGLINPKLMLSAIEDAGYPCDRIESEGAHIAPNGDLYSMIVYQGRMMSESTATGLMIFKEMDDESSGFDFSSSGINWQSYNPAAIEAGVFPRSGDGKLYNPLTGDLLDTLEKICDFMKGTDIRTFSFYSSSVTIKDIGGSNIAASKLVVIQNANNSTFFMDYYSNPTCNKYIIYGSSGSRTQTEIYSASAP</sequence>
<dbReference type="RefSeq" id="WP_377567805.1">
    <property type="nucleotide sequence ID" value="NZ_JBHTJZ010000067.1"/>
</dbReference>
<comment type="caution">
    <text evidence="1">The sequence shown here is derived from an EMBL/GenBank/DDBJ whole genome shotgun (WGS) entry which is preliminary data.</text>
</comment>
<organism evidence="1 2">
    <name type="scientific">Paenibacillus chungangensis</name>
    <dbReference type="NCBI Taxonomy" id="696535"/>
    <lineage>
        <taxon>Bacteria</taxon>
        <taxon>Bacillati</taxon>
        <taxon>Bacillota</taxon>
        <taxon>Bacilli</taxon>
        <taxon>Bacillales</taxon>
        <taxon>Paenibacillaceae</taxon>
        <taxon>Paenibacillus</taxon>
    </lineage>
</organism>
<evidence type="ECO:0000313" key="2">
    <source>
        <dbReference type="Proteomes" id="UP001596989"/>
    </source>
</evidence>
<dbReference type="Proteomes" id="UP001596989">
    <property type="component" value="Unassembled WGS sequence"/>
</dbReference>
<dbReference type="EMBL" id="JBHTJZ010000067">
    <property type="protein sequence ID" value="MFD0961847.1"/>
    <property type="molecule type" value="Genomic_DNA"/>
</dbReference>
<gene>
    <name evidence="1" type="ORF">ACFQ2I_21140</name>
</gene>
<evidence type="ECO:0000313" key="1">
    <source>
        <dbReference type="EMBL" id="MFD0961847.1"/>
    </source>
</evidence>